<dbReference type="FunFam" id="3.20.20.70:FF:000024">
    <property type="entry name" value="Indole-3-glycerol phosphate synthase"/>
    <property type="match status" value="1"/>
</dbReference>
<evidence type="ECO:0000259" key="9">
    <source>
        <dbReference type="Pfam" id="PF00218"/>
    </source>
</evidence>
<evidence type="ECO:0000313" key="10">
    <source>
        <dbReference type="EMBL" id="CAB4693055.1"/>
    </source>
</evidence>
<evidence type="ECO:0000313" key="11">
    <source>
        <dbReference type="EMBL" id="CAB5149684.1"/>
    </source>
</evidence>
<dbReference type="GO" id="GO:0004425">
    <property type="term" value="F:indole-3-glycerol-phosphate synthase activity"/>
    <property type="evidence" value="ECO:0007669"/>
    <property type="project" value="UniProtKB-EC"/>
</dbReference>
<keyword evidence="8" id="KW-0456">Lyase</keyword>
<dbReference type="InterPro" id="IPR013798">
    <property type="entry name" value="Indole-3-glycerol_P_synth_dom"/>
</dbReference>
<evidence type="ECO:0000256" key="3">
    <source>
        <dbReference type="ARBA" id="ARBA00012362"/>
    </source>
</evidence>
<dbReference type="Pfam" id="PF00218">
    <property type="entry name" value="IGPS"/>
    <property type="match status" value="1"/>
</dbReference>
<keyword evidence="6" id="KW-0822">Tryptophan biosynthesis</keyword>
<dbReference type="PANTHER" id="PTHR22854">
    <property type="entry name" value="TRYPTOPHAN BIOSYNTHESIS PROTEIN"/>
    <property type="match status" value="1"/>
</dbReference>
<proteinExistence type="inferred from homology"/>
<keyword evidence="4" id="KW-0028">Amino-acid biosynthesis</keyword>
<dbReference type="GO" id="GO:0004640">
    <property type="term" value="F:phosphoribosylanthranilate isomerase activity"/>
    <property type="evidence" value="ECO:0007669"/>
    <property type="project" value="TreeGrafter"/>
</dbReference>
<comment type="pathway">
    <text evidence="2">Amino-acid biosynthesis; L-tryptophan biosynthesis; L-tryptophan from chorismate: step 4/5.</text>
</comment>
<evidence type="ECO:0000256" key="4">
    <source>
        <dbReference type="ARBA" id="ARBA00022605"/>
    </source>
</evidence>
<name>A0A6J6P924_9ZZZZ</name>
<dbReference type="InterPro" id="IPR013785">
    <property type="entry name" value="Aldolase_TIM"/>
</dbReference>
<gene>
    <name evidence="10" type="ORF">UFOPK2592_00321</name>
    <name evidence="11" type="ORF">UFOPK4442_00558</name>
</gene>
<dbReference type="InterPro" id="IPR001468">
    <property type="entry name" value="Indole-3-GlycerolPSynthase_CS"/>
</dbReference>
<comment type="catalytic activity">
    <reaction evidence="1">
        <text>1-(2-carboxyphenylamino)-1-deoxy-D-ribulose 5-phosphate + H(+) = (1S,2R)-1-C-(indol-3-yl)glycerol 3-phosphate + CO2 + H2O</text>
        <dbReference type="Rhea" id="RHEA:23476"/>
        <dbReference type="ChEBI" id="CHEBI:15377"/>
        <dbReference type="ChEBI" id="CHEBI:15378"/>
        <dbReference type="ChEBI" id="CHEBI:16526"/>
        <dbReference type="ChEBI" id="CHEBI:58613"/>
        <dbReference type="ChEBI" id="CHEBI:58866"/>
        <dbReference type="EC" id="4.1.1.48"/>
    </reaction>
</comment>
<evidence type="ECO:0000256" key="5">
    <source>
        <dbReference type="ARBA" id="ARBA00022793"/>
    </source>
</evidence>
<dbReference type="AlphaFoldDB" id="A0A6J6P924"/>
<dbReference type="SUPFAM" id="SSF51366">
    <property type="entry name" value="Ribulose-phoshate binding barrel"/>
    <property type="match status" value="1"/>
</dbReference>
<dbReference type="EMBL" id="CAFBSA010000093">
    <property type="protein sequence ID" value="CAB5149684.1"/>
    <property type="molecule type" value="Genomic_DNA"/>
</dbReference>
<accession>A0A6J6P924</accession>
<evidence type="ECO:0000256" key="7">
    <source>
        <dbReference type="ARBA" id="ARBA00023141"/>
    </source>
</evidence>
<evidence type="ECO:0000256" key="8">
    <source>
        <dbReference type="ARBA" id="ARBA00023239"/>
    </source>
</evidence>
<dbReference type="Gene3D" id="3.20.20.70">
    <property type="entry name" value="Aldolase class I"/>
    <property type="match status" value="1"/>
</dbReference>
<dbReference type="CDD" id="cd00331">
    <property type="entry name" value="IGPS"/>
    <property type="match status" value="1"/>
</dbReference>
<feature type="domain" description="Indole-3-glycerol phosphate synthase" evidence="9">
    <location>
        <begin position="15"/>
        <end position="262"/>
    </location>
</feature>
<evidence type="ECO:0000256" key="2">
    <source>
        <dbReference type="ARBA" id="ARBA00004696"/>
    </source>
</evidence>
<protein>
    <recommendedName>
        <fullName evidence="3">indole-3-glycerol-phosphate synthase</fullName>
        <ecNumber evidence="3">4.1.1.48</ecNumber>
    </recommendedName>
</protein>
<evidence type="ECO:0000256" key="6">
    <source>
        <dbReference type="ARBA" id="ARBA00022822"/>
    </source>
</evidence>
<dbReference type="GO" id="GO:0000162">
    <property type="term" value="P:L-tryptophan biosynthetic process"/>
    <property type="evidence" value="ECO:0007669"/>
    <property type="project" value="UniProtKB-UniPathway"/>
</dbReference>
<dbReference type="PROSITE" id="PS00614">
    <property type="entry name" value="IGPS"/>
    <property type="match status" value="1"/>
</dbReference>
<dbReference type="UniPathway" id="UPA00035">
    <property type="reaction ID" value="UER00043"/>
</dbReference>
<organism evidence="10">
    <name type="scientific">freshwater metagenome</name>
    <dbReference type="NCBI Taxonomy" id="449393"/>
    <lineage>
        <taxon>unclassified sequences</taxon>
        <taxon>metagenomes</taxon>
        <taxon>ecological metagenomes</taxon>
    </lineage>
</organism>
<dbReference type="PANTHER" id="PTHR22854:SF2">
    <property type="entry name" value="INDOLE-3-GLYCEROL-PHOSPHATE SYNTHASE"/>
    <property type="match status" value="1"/>
</dbReference>
<keyword evidence="5" id="KW-0210">Decarboxylase</keyword>
<keyword evidence="7" id="KW-0057">Aromatic amino acid biosynthesis</keyword>
<evidence type="ECO:0000256" key="1">
    <source>
        <dbReference type="ARBA" id="ARBA00001633"/>
    </source>
</evidence>
<dbReference type="InterPro" id="IPR011060">
    <property type="entry name" value="RibuloseP-bd_barrel"/>
</dbReference>
<reference evidence="10" key="1">
    <citation type="submission" date="2020-05" db="EMBL/GenBank/DDBJ databases">
        <authorList>
            <person name="Chiriac C."/>
            <person name="Salcher M."/>
            <person name="Ghai R."/>
            <person name="Kavagutti S V."/>
        </authorList>
    </citation>
    <scope>NUCLEOTIDE SEQUENCE</scope>
</reference>
<sequence length="265" mass="28632">MKNNFSAPSENVLSSIIEGVLDDVKSRMVPIAELKKAIASAPGLRGAKSALSKDGMRLIAEVKRSSPSKGVLAEISDPAALANIYQSGGADVISVLTEQRRFNGSIADFNLVRNSVALPLLRKDFIVTEFQVYESRLIGADLILLIVAGLTKSELKDFYQLSTELGMDVLVEVHDEKEAEIALEINAEIIGVNSRNLKTLEVSDLNFELIFPHLPASVIKVAESGISTRSQVALVEKLGANAILVGESLVKSGDPKHMIKELLNR</sequence>
<dbReference type="InterPro" id="IPR045186">
    <property type="entry name" value="Indole-3-glycerol_P_synth"/>
</dbReference>
<dbReference type="EC" id="4.1.1.48" evidence="3"/>
<dbReference type="HAMAP" id="MF_00134_B">
    <property type="entry name" value="IGPS_B"/>
    <property type="match status" value="1"/>
</dbReference>
<dbReference type="EMBL" id="CAEZXU010000012">
    <property type="protein sequence ID" value="CAB4693055.1"/>
    <property type="molecule type" value="Genomic_DNA"/>
</dbReference>
<dbReference type="NCBIfam" id="NF001377">
    <property type="entry name" value="PRK00278.2-4"/>
    <property type="match status" value="1"/>
</dbReference>